<dbReference type="Gene3D" id="2.40.70.10">
    <property type="entry name" value="Acid Proteases"/>
    <property type="match status" value="2"/>
</dbReference>
<proteinExistence type="inferred from homology"/>
<feature type="active site" evidence="6">
    <location>
        <position position="280"/>
    </location>
</feature>
<keyword evidence="3 10" id="KW-0732">Signal</keyword>
<dbReference type="SUPFAM" id="SSF50630">
    <property type="entry name" value="Acid proteases"/>
    <property type="match status" value="1"/>
</dbReference>
<accession>A0AAN7A0K8</accession>
<feature type="chain" id="PRO_5042900897" evidence="10">
    <location>
        <begin position="19"/>
        <end position="529"/>
    </location>
</feature>
<evidence type="ECO:0000256" key="10">
    <source>
        <dbReference type="SAM" id="SignalP"/>
    </source>
</evidence>
<dbReference type="PROSITE" id="PS00141">
    <property type="entry name" value="ASP_PROTEASE"/>
    <property type="match status" value="1"/>
</dbReference>
<dbReference type="PRINTS" id="PR00792">
    <property type="entry name" value="PEPSIN"/>
</dbReference>
<dbReference type="InterPro" id="IPR001969">
    <property type="entry name" value="Aspartic_peptidase_AS"/>
</dbReference>
<reference evidence="12" key="1">
    <citation type="journal article" date="2023" name="Mol. Phylogenet. Evol.">
        <title>Genome-scale phylogeny and comparative genomics of the fungal order Sordariales.</title>
        <authorList>
            <person name="Hensen N."/>
            <person name="Bonometti L."/>
            <person name="Westerberg I."/>
            <person name="Brannstrom I.O."/>
            <person name="Guillou S."/>
            <person name="Cros-Aarteil S."/>
            <person name="Calhoun S."/>
            <person name="Haridas S."/>
            <person name="Kuo A."/>
            <person name="Mondo S."/>
            <person name="Pangilinan J."/>
            <person name="Riley R."/>
            <person name="LaButti K."/>
            <person name="Andreopoulos B."/>
            <person name="Lipzen A."/>
            <person name="Chen C."/>
            <person name="Yan M."/>
            <person name="Daum C."/>
            <person name="Ng V."/>
            <person name="Clum A."/>
            <person name="Steindorff A."/>
            <person name="Ohm R.A."/>
            <person name="Martin F."/>
            <person name="Silar P."/>
            <person name="Natvig D.O."/>
            <person name="Lalanne C."/>
            <person name="Gautier V."/>
            <person name="Ament-Velasquez S.L."/>
            <person name="Kruys A."/>
            <person name="Hutchinson M.I."/>
            <person name="Powell A.J."/>
            <person name="Barry K."/>
            <person name="Miller A.N."/>
            <person name="Grigoriev I.V."/>
            <person name="Debuchy R."/>
            <person name="Gladieux P."/>
            <person name="Hiltunen Thoren M."/>
            <person name="Johannesson H."/>
        </authorList>
    </citation>
    <scope>NUCLEOTIDE SEQUENCE</scope>
    <source>
        <strain evidence="12">CBS 538.74</strain>
    </source>
</reference>
<evidence type="ECO:0000256" key="3">
    <source>
        <dbReference type="ARBA" id="ARBA00022729"/>
    </source>
</evidence>
<dbReference type="InterPro" id="IPR001461">
    <property type="entry name" value="Aspartic_peptidase_A1"/>
</dbReference>
<keyword evidence="5 7" id="KW-0378">Hydrolase</keyword>
<evidence type="ECO:0000259" key="11">
    <source>
        <dbReference type="PROSITE" id="PS51767"/>
    </source>
</evidence>
<keyword evidence="13" id="KW-1185">Reference proteome</keyword>
<dbReference type="EMBL" id="MU856857">
    <property type="protein sequence ID" value="KAK4157014.1"/>
    <property type="molecule type" value="Genomic_DNA"/>
</dbReference>
<keyword evidence="2 7" id="KW-0645">Protease</keyword>
<reference evidence="12" key="2">
    <citation type="submission" date="2023-05" db="EMBL/GenBank/DDBJ databases">
        <authorList>
            <consortium name="Lawrence Berkeley National Laboratory"/>
            <person name="Steindorff A."/>
            <person name="Hensen N."/>
            <person name="Bonometti L."/>
            <person name="Westerberg I."/>
            <person name="Brannstrom I.O."/>
            <person name="Guillou S."/>
            <person name="Cros-Aarteil S."/>
            <person name="Calhoun S."/>
            <person name="Haridas S."/>
            <person name="Kuo A."/>
            <person name="Mondo S."/>
            <person name="Pangilinan J."/>
            <person name="Riley R."/>
            <person name="Labutti K."/>
            <person name="Andreopoulos B."/>
            <person name="Lipzen A."/>
            <person name="Chen C."/>
            <person name="Yanf M."/>
            <person name="Daum C."/>
            <person name="Ng V."/>
            <person name="Clum A."/>
            <person name="Ohm R."/>
            <person name="Martin F."/>
            <person name="Silar P."/>
            <person name="Natvig D."/>
            <person name="Lalanne C."/>
            <person name="Gautier V."/>
            <person name="Ament-Velasquez S.L."/>
            <person name="Kruys A."/>
            <person name="Hutchinson M.I."/>
            <person name="Powell A.J."/>
            <person name="Barry K."/>
            <person name="Miller A.N."/>
            <person name="Grigoriev I.V."/>
            <person name="Debuchy R."/>
            <person name="Gladieux P."/>
            <person name="Thoren M.H."/>
            <person name="Johannesson H."/>
        </authorList>
    </citation>
    <scope>NUCLEOTIDE SEQUENCE</scope>
    <source>
        <strain evidence="12">CBS 538.74</strain>
    </source>
</reference>
<dbReference type="AlphaFoldDB" id="A0AAN7A0K8"/>
<sequence>MRLLPTTLLALVVSGASSQNVVQFNVTKGLPGIHLGSVPSLARRGTHSEQLINSISGGGYYVQVKVGTPAQTMTMLLDTGSSDAWVLSHEADLCTDRDRQDLYGMPCTDTFNPDKSSTTKMIKPDGFKITYLDGGTASGDYISDDFSIGGTTIKSLQMAYVTKAVRGTGILGLGFSISERAATKYPNIIDEMADQGLIGSKAYSLYLNDRRTDSGSLLFGGIDTDKFIGPLSILPLYKPADGNYSSFEIDFTAVSITHTNGTRLSIPTTILNHPAPAVLDSGTTLSYLPDKMTQTIYSALGAIHDTDLGMTLIDCAYLTNPTAHFNLTFTFTPTTKITVPVWELVLDILPQSYPPPPHFPTQNHRPCVFGIQSTALFARTGTIKTGSGNGGGGGGRGGGSNSAAINFTLLGDTFLRSAYVVYDLSHYQIGLAQANLNSTTSTVVELVSGSGTTSSLPKVTGVTAQQTTFTPTSTARPNGAAGGGHGNEENAGARAQRGVLGLRSGFGEVLGVVMVTGLMTVLGGALIAL</sequence>
<dbReference type="PROSITE" id="PS51767">
    <property type="entry name" value="PEPTIDASE_A1"/>
    <property type="match status" value="1"/>
</dbReference>
<dbReference type="InterPro" id="IPR033121">
    <property type="entry name" value="PEPTIDASE_A1"/>
</dbReference>
<keyword evidence="9" id="KW-0812">Transmembrane</keyword>
<dbReference type="CDD" id="cd05474">
    <property type="entry name" value="SAP_like"/>
    <property type="match status" value="1"/>
</dbReference>
<comment type="similarity">
    <text evidence="1 7">Belongs to the peptidase A1 family.</text>
</comment>
<feature type="transmembrane region" description="Helical" evidence="9">
    <location>
        <begin position="509"/>
        <end position="528"/>
    </location>
</feature>
<feature type="region of interest" description="Disordered" evidence="8">
    <location>
        <begin position="469"/>
        <end position="491"/>
    </location>
</feature>
<gene>
    <name evidence="12" type="ORF">C8A00DRAFT_12127</name>
</gene>
<dbReference type="GO" id="GO:0004190">
    <property type="term" value="F:aspartic-type endopeptidase activity"/>
    <property type="evidence" value="ECO:0007669"/>
    <property type="project" value="UniProtKB-KW"/>
</dbReference>
<evidence type="ECO:0000256" key="7">
    <source>
        <dbReference type="RuleBase" id="RU000454"/>
    </source>
</evidence>
<feature type="domain" description="Peptidase A1" evidence="11">
    <location>
        <begin position="60"/>
        <end position="432"/>
    </location>
</feature>
<evidence type="ECO:0000256" key="1">
    <source>
        <dbReference type="ARBA" id="ARBA00007447"/>
    </source>
</evidence>
<protein>
    <submittedName>
        <fullName evidence="12">Aspartic-type endopeptidase</fullName>
    </submittedName>
</protein>
<comment type="caution">
    <text evidence="12">The sequence shown here is derived from an EMBL/GenBank/DDBJ whole genome shotgun (WGS) entry which is preliminary data.</text>
</comment>
<evidence type="ECO:0000313" key="13">
    <source>
        <dbReference type="Proteomes" id="UP001302745"/>
    </source>
</evidence>
<keyword evidence="9" id="KW-1133">Transmembrane helix</keyword>
<organism evidence="12 13">
    <name type="scientific">Chaetomidium leptoderma</name>
    <dbReference type="NCBI Taxonomy" id="669021"/>
    <lineage>
        <taxon>Eukaryota</taxon>
        <taxon>Fungi</taxon>
        <taxon>Dikarya</taxon>
        <taxon>Ascomycota</taxon>
        <taxon>Pezizomycotina</taxon>
        <taxon>Sordariomycetes</taxon>
        <taxon>Sordariomycetidae</taxon>
        <taxon>Sordariales</taxon>
        <taxon>Chaetomiaceae</taxon>
        <taxon>Chaetomidium</taxon>
    </lineage>
</organism>
<dbReference type="InterPro" id="IPR021109">
    <property type="entry name" value="Peptidase_aspartic_dom_sf"/>
</dbReference>
<keyword evidence="9" id="KW-0472">Membrane</keyword>
<dbReference type="Pfam" id="PF00026">
    <property type="entry name" value="Asp"/>
    <property type="match status" value="1"/>
</dbReference>
<feature type="compositionally biased region" description="Low complexity" evidence="8">
    <location>
        <begin position="469"/>
        <end position="479"/>
    </location>
</feature>
<evidence type="ECO:0000256" key="6">
    <source>
        <dbReference type="PIRSR" id="PIRSR601461-1"/>
    </source>
</evidence>
<evidence type="ECO:0000313" key="12">
    <source>
        <dbReference type="EMBL" id="KAK4157014.1"/>
    </source>
</evidence>
<evidence type="ECO:0000256" key="8">
    <source>
        <dbReference type="SAM" id="MobiDB-lite"/>
    </source>
</evidence>
<dbReference type="InterPro" id="IPR033876">
    <property type="entry name" value="SAP-like"/>
</dbReference>
<dbReference type="GO" id="GO:0006508">
    <property type="term" value="P:proteolysis"/>
    <property type="evidence" value="ECO:0007669"/>
    <property type="project" value="UniProtKB-KW"/>
</dbReference>
<dbReference type="Proteomes" id="UP001302745">
    <property type="component" value="Unassembled WGS sequence"/>
</dbReference>
<dbReference type="PANTHER" id="PTHR47966:SF65">
    <property type="entry name" value="ASPARTIC-TYPE ENDOPEPTIDASE"/>
    <property type="match status" value="1"/>
</dbReference>
<evidence type="ECO:0000256" key="2">
    <source>
        <dbReference type="ARBA" id="ARBA00022670"/>
    </source>
</evidence>
<feature type="active site" evidence="6">
    <location>
        <position position="78"/>
    </location>
</feature>
<evidence type="ECO:0000256" key="4">
    <source>
        <dbReference type="ARBA" id="ARBA00022750"/>
    </source>
</evidence>
<feature type="signal peptide" evidence="10">
    <location>
        <begin position="1"/>
        <end position="18"/>
    </location>
</feature>
<name>A0AAN7A0K8_9PEZI</name>
<evidence type="ECO:0000256" key="5">
    <source>
        <dbReference type="ARBA" id="ARBA00022801"/>
    </source>
</evidence>
<dbReference type="PANTHER" id="PTHR47966">
    <property type="entry name" value="BETA-SITE APP-CLEAVING ENZYME, ISOFORM A-RELATED"/>
    <property type="match status" value="1"/>
</dbReference>
<keyword evidence="4 7" id="KW-0064">Aspartyl protease</keyword>
<evidence type="ECO:0000256" key="9">
    <source>
        <dbReference type="SAM" id="Phobius"/>
    </source>
</evidence>